<comment type="similarity">
    <text evidence="1">Belongs to the peptidase A31 family.</text>
</comment>
<gene>
    <name evidence="6" type="ORF">VB854_03400</name>
</gene>
<evidence type="ECO:0000313" key="6">
    <source>
        <dbReference type="EMBL" id="MEA5517992.1"/>
    </source>
</evidence>
<keyword evidence="3" id="KW-0064">Aspartyl protease</keyword>
<evidence type="ECO:0000256" key="5">
    <source>
        <dbReference type="SAM" id="MobiDB-lite"/>
    </source>
</evidence>
<dbReference type="InterPro" id="IPR000671">
    <property type="entry name" value="Peptidase_A31"/>
</dbReference>
<dbReference type="GO" id="GO:0008233">
    <property type="term" value="F:peptidase activity"/>
    <property type="evidence" value="ECO:0007669"/>
    <property type="project" value="UniProtKB-KW"/>
</dbReference>
<dbReference type="InterPro" id="IPR023430">
    <property type="entry name" value="Pept_HybD-like_dom_sf"/>
</dbReference>
<proteinExistence type="inferred from homology"/>
<dbReference type="PRINTS" id="PR00446">
    <property type="entry name" value="HYDRGNUPTAKE"/>
</dbReference>
<evidence type="ECO:0000313" key="7">
    <source>
        <dbReference type="Proteomes" id="UP001301728"/>
    </source>
</evidence>
<dbReference type="CDD" id="cd06063">
    <property type="entry name" value="H2MP_Cyano-H2up"/>
    <property type="match status" value="1"/>
</dbReference>
<feature type="region of interest" description="Disordered" evidence="5">
    <location>
        <begin position="155"/>
        <end position="177"/>
    </location>
</feature>
<dbReference type="Proteomes" id="UP001301728">
    <property type="component" value="Unassembled WGS sequence"/>
</dbReference>
<dbReference type="SUPFAM" id="SSF53163">
    <property type="entry name" value="HybD-like"/>
    <property type="match status" value="1"/>
</dbReference>
<evidence type="ECO:0000256" key="4">
    <source>
        <dbReference type="ARBA" id="ARBA00022801"/>
    </source>
</evidence>
<dbReference type="EMBL" id="JAYGHT010000006">
    <property type="protein sequence ID" value="MEA5517992.1"/>
    <property type="molecule type" value="Genomic_DNA"/>
</dbReference>
<dbReference type="RefSeq" id="WP_323273512.1">
    <property type="nucleotide sequence ID" value="NZ_JAYGHT010000006.1"/>
</dbReference>
<dbReference type="PANTHER" id="PTHR30302">
    <property type="entry name" value="HYDROGENASE 1 MATURATION PROTEASE"/>
    <property type="match status" value="1"/>
</dbReference>
<protein>
    <submittedName>
        <fullName evidence="6">Hydrogenase maturation protease</fullName>
    </submittedName>
</protein>
<name>A0ABU5TTH2_9CYAN</name>
<reference evidence="6 7" key="1">
    <citation type="submission" date="2023-12" db="EMBL/GenBank/DDBJ databases">
        <title>Baltic Sea Cyanobacteria.</title>
        <authorList>
            <person name="Delbaje E."/>
            <person name="Fewer D.P."/>
            <person name="Shishido T.K."/>
        </authorList>
    </citation>
    <scope>NUCLEOTIDE SEQUENCE [LARGE SCALE GENOMIC DNA]</scope>
    <source>
        <strain evidence="6 7">CCNP 1315</strain>
    </source>
</reference>
<keyword evidence="2 6" id="KW-0645">Protease</keyword>
<dbReference type="GO" id="GO:0006508">
    <property type="term" value="P:proteolysis"/>
    <property type="evidence" value="ECO:0007669"/>
    <property type="project" value="UniProtKB-KW"/>
</dbReference>
<dbReference type="NCBIfam" id="TIGR00072">
    <property type="entry name" value="hydrog_prot"/>
    <property type="match status" value="1"/>
</dbReference>
<sequence length="177" mass="19370">MLTIIGCGNLNRCDDAVGVIIAQRLQQYLIQNPHPNVRIFDCGTAGMEVMFQARGSEQLIIIDASSTGSEPGAVFEVPGSELEQLPEPSYNLHDFRWDHALAAGRRIFQEDFPQDVRVYLIEAKSLEFGWELSSPVEQAAEKVFQMVLKTITSTEVAPSTAGVDPSRVPPATASPNP</sequence>
<evidence type="ECO:0000256" key="1">
    <source>
        <dbReference type="ARBA" id="ARBA00006814"/>
    </source>
</evidence>
<dbReference type="Gene3D" id="3.40.50.1450">
    <property type="entry name" value="HybD-like"/>
    <property type="match status" value="1"/>
</dbReference>
<evidence type="ECO:0000256" key="3">
    <source>
        <dbReference type="ARBA" id="ARBA00022750"/>
    </source>
</evidence>
<keyword evidence="7" id="KW-1185">Reference proteome</keyword>
<dbReference type="PANTHER" id="PTHR30302:SF1">
    <property type="entry name" value="HYDROGENASE 2 MATURATION PROTEASE"/>
    <property type="match status" value="1"/>
</dbReference>
<accession>A0ABU5TTH2</accession>
<comment type="caution">
    <text evidence="6">The sequence shown here is derived from an EMBL/GenBank/DDBJ whole genome shotgun (WGS) entry which is preliminary data.</text>
</comment>
<keyword evidence="4" id="KW-0378">Hydrolase</keyword>
<organism evidence="6 7">
    <name type="scientific">Limnoraphis robusta CCNP1315</name>
    <dbReference type="NCBI Taxonomy" id="3110306"/>
    <lineage>
        <taxon>Bacteria</taxon>
        <taxon>Bacillati</taxon>
        <taxon>Cyanobacteriota</taxon>
        <taxon>Cyanophyceae</taxon>
        <taxon>Oscillatoriophycideae</taxon>
        <taxon>Oscillatoriales</taxon>
        <taxon>Sirenicapillariaceae</taxon>
        <taxon>Limnoraphis</taxon>
    </lineage>
</organism>
<evidence type="ECO:0000256" key="2">
    <source>
        <dbReference type="ARBA" id="ARBA00022670"/>
    </source>
</evidence>
<dbReference type="Pfam" id="PF01750">
    <property type="entry name" value="HycI"/>
    <property type="match status" value="1"/>
</dbReference>